<name>A0A382GKE9_9ZZZZ</name>
<reference evidence="1" key="1">
    <citation type="submission" date="2018-05" db="EMBL/GenBank/DDBJ databases">
        <authorList>
            <person name="Lanie J.A."/>
            <person name="Ng W.-L."/>
            <person name="Kazmierczak K.M."/>
            <person name="Andrzejewski T.M."/>
            <person name="Davidsen T.M."/>
            <person name="Wayne K.J."/>
            <person name="Tettelin H."/>
            <person name="Glass J.I."/>
            <person name="Rusch D."/>
            <person name="Podicherti R."/>
            <person name="Tsui H.-C.T."/>
            <person name="Winkler M.E."/>
        </authorList>
    </citation>
    <scope>NUCLEOTIDE SEQUENCE</scope>
</reference>
<evidence type="ECO:0000313" key="1">
    <source>
        <dbReference type="EMBL" id="SVB75362.1"/>
    </source>
</evidence>
<proteinExistence type="predicted"/>
<evidence type="ECO:0008006" key="2">
    <source>
        <dbReference type="Google" id="ProtNLM"/>
    </source>
</evidence>
<organism evidence="1">
    <name type="scientific">marine metagenome</name>
    <dbReference type="NCBI Taxonomy" id="408172"/>
    <lineage>
        <taxon>unclassified sequences</taxon>
        <taxon>metagenomes</taxon>
        <taxon>ecological metagenomes</taxon>
    </lineage>
</organism>
<accession>A0A382GKE9</accession>
<protein>
    <recommendedName>
        <fullName evidence="2">Helix-turn-helix type 11 domain-containing protein</fullName>
    </recommendedName>
</protein>
<dbReference type="AlphaFoldDB" id="A0A382GKE9"/>
<gene>
    <name evidence="1" type="ORF">METZ01_LOCUS228216</name>
</gene>
<sequence length="59" mass="7097">MKKYKTKAWTNQKVDLLKRYYGVISIQELSNMIGHTESAIRSKIYSLRKRGWTFDTTRR</sequence>
<dbReference type="EMBL" id="UINC01055923">
    <property type="protein sequence ID" value="SVB75362.1"/>
    <property type="molecule type" value="Genomic_DNA"/>
</dbReference>